<dbReference type="CDD" id="cd00207">
    <property type="entry name" value="fer2"/>
    <property type="match status" value="1"/>
</dbReference>
<dbReference type="InterPro" id="IPR017900">
    <property type="entry name" value="4Fe4S_Fe_S_CS"/>
</dbReference>
<comment type="caution">
    <text evidence="3">The sequence shown here is derived from an EMBL/GenBank/DDBJ whole genome shotgun (WGS) entry which is preliminary data.</text>
</comment>
<evidence type="ECO:0000259" key="2">
    <source>
        <dbReference type="PROSITE" id="PS51379"/>
    </source>
</evidence>
<dbReference type="EMBL" id="AUZY01012960">
    <property type="protein sequence ID" value="EQD27105.1"/>
    <property type="molecule type" value="Genomic_DNA"/>
</dbReference>
<dbReference type="GO" id="GO:0051536">
    <property type="term" value="F:iron-sulfur cluster binding"/>
    <property type="evidence" value="ECO:0007669"/>
    <property type="project" value="InterPro"/>
</dbReference>
<proteinExistence type="predicted"/>
<dbReference type="PROSITE" id="PS51085">
    <property type="entry name" value="2FE2S_FER_2"/>
    <property type="match status" value="1"/>
</dbReference>
<dbReference type="InterPro" id="IPR017896">
    <property type="entry name" value="4Fe4S_Fe-S-bd"/>
</dbReference>
<evidence type="ECO:0000313" key="3">
    <source>
        <dbReference type="EMBL" id="EQD27105.1"/>
    </source>
</evidence>
<dbReference type="Pfam" id="PF00037">
    <property type="entry name" value="Fer4"/>
    <property type="match status" value="1"/>
</dbReference>
<dbReference type="SUPFAM" id="SSF54862">
    <property type="entry name" value="4Fe-4S ferredoxins"/>
    <property type="match status" value="1"/>
</dbReference>
<organism evidence="3">
    <name type="scientific">mine drainage metagenome</name>
    <dbReference type="NCBI Taxonomy" id="410659"/>
    <lineage>
        <taxon>unclassified sequences</taxon>
        <taxon>metagenomes</taxon>
        <taxon>ecological metagenomes</taxon>
    </lineage>
</organism>
<dbReference type="PROSITE" id="PS51379">
    <property type="entry name" value="4FE4S_FER_2"/>
    <property type="match status" value="1"/>
</dbReference>
<protein>
    <submittedName>
        <fullName evidence="3">NADH dehydrogenase I chain G</fullName>
    </submittedName>
</protein>
<dbReference type="Pfam" id="PF13510">
    <property type="entry name" value="Fer2_4"/>
    <property type="match status" value="1"/>
</dbReference>
<feature type="non-terminal residue" evidence="3">
    <location>
        <position position="1"/>
    </location>
</feature>
<evidence type="ECO:0000259" key="1">
    <source>
        <dbReference type="PROSITE" id="PS51085"/>
    </source>
</evidence>
<dbReference type="AlphaFoldDB" id="T0ZB85"/>
<gene>
    <name evidence="3" type="ORF">B1B_19292</name>
</gene>
<dbReference type="PROSITE" id="PS00198">
    <property type="entry name" value="4FE4S_FER_1"/>
    <property type="match status" value="1"/>
</dbReference>
<sequence length="154" mass="17206">VTAREGETILQVLRREKVETPTLCFHDNLTPAKACRACVVELKNSRALVASCERKAEAGMEIQTESERVQNARRGVFELLLSQNNTDTAPSLLAQAKSLGADPDHYKGQRYEHGFHDDNQLYVRDYDKCILCYRCVEACGVDAQNTFALTVAGR</sequence>
<dbReference type="Gene3D" id="3.30.70.20">
    <property type="match status" value="1"/>
</dbReference>
<feature type="non-terminal residue" evidence="3">
    <location>
        <position position="154"/>
    </location>
</feature>
<feature type="domain" description="2Fe-2S ferredoxin-type" evidence="1">
    <location>
        <begin position="1"/>
        <end position="68"/>
    </location>
</feature>
<dbReference type="InterPro" id="IPR001041">
    <property type="entry name" value="2Fe-2S_ferredoxin-type"/>
</dbReference>
<reference evidence="3" key="2">
    <citation type="journal article" date="2014" name="ISME J.">
        <title>Microbial stratification in low pH oxic and suboxic macroscopic growths along an acid mine drainage.</title>
        <authorList>
            <person name="Mendez-Garcia C."/>
            <person name="Mesa V."/>
            <person name="Sprenger R.R."/>
            <person name="Richter M."/>
            <person name="Diez M.S."/>
            <person name="Solano J."/>
            <person name="Bargiela R."/>
            <person name="Golyshina O.V."/>
            <person name="Manteca A."/>
            <person name="Ramos J.L."/>
            <person name="Gallego J.R."/>
            <person name="Llorente I."/>
            <person name="Martins Dos Santos V.A."/>
            <person name="Jensen O.N."/>
            <person name="Pelaez A.I."/>
            <person name="Sanchez J."/>
            <person name="Ferrer M."/>
        </authorList>
    </citation>
    <scope>NUCLEOTIDE SEQUENCE</scope>
</reference>
<dbReference type="SUPFAM" id="SSF54292">
    <property type="entry name" value="2Fe-2S ferredoxin-like"/>
    <property type="match status" value="1"/>
</dbReference>
<dbReference type="Gene3D" id="3.10.20.740">
    <property type="match status" value="1"/>
</dbReference>
<reference evidence="3" key="1">
    <citation type="submission" date="2013-08" db="EMBL/GenBank/DDBJ databases">
        <authorList>
            <person name="Mendez C."/>
            <person name="Richter M."/>
            <person name="Ferrer M."/>
            <person name="Sanchez J."/>
        </authorList>
    </citation>
    <scope>NUCLEOTIDE SEQUENCE</scope>
</reference>
<accession>T0ZB85</accession>
<dbReference type="InterPro" id="IPR036010">
    <property type="entry name" value="2Fe-2S_ferredoxin-like_sf"/>
</dbReference>
<name>T0ZB85_9ZZZZ</name>
<feature type="domain" description="4Fe-4S ferredoxin-type" evidence="2">
    <location>
        <begin position="119"/>
        <end position="149"/>
    </location>
</feature>